<sequence length="255" mass="27941">MDEVGIILLTLFLFLLVLGPLYRPICITYSRVKDHRKYHPRTSQFEDARQKLSTVSECTTIGREKLDVESSLNQHDSGPEWMSLSLTLTADSPICIGPLFVSSSGHASVEGPTQAMPSQASGTGGDGSVLEGSGGQLTHSGVAIIKKLVEASKWRLLQLRKEKASKSPSESPDDEILTLKICQHAFHAKCLSSWFLIERYDCPVCRSQYWLTREMRARAASAPPGRALGAGPEIARPPPVRFTRLTAGRLSVPII</sequence>
<accession>A0ACC3ZGE8</accession>
<gene>
    <name evidence="1" type="ORF">CTRU02_201060</name>
</gene>
<keyword evidence="2" id="KW-1185">Reference proteome</keyword>
<dbReference type="EMBL" id="VUJX02000001">
    <property type="protein sequence ID" value="KAL0943174.1"/>
    <property type="molecule type" value="Genomic_DNA"/>
</dbReference>
<organism evidence="1 2">
    <name type="scientific">Colletotrichum truncatum</name>
    <name type="common">Anthracnose fungus</name>
    <name type="synonym">Colletotrichum capsici</name>
    <dbReference type="NCBI Taxonomy" id="5467"/>
    <lineage>
        <taxon>Eukaryota</taxon>
        <taxon>Fungi</taxon>
        <taxon>Dikarya</taxon>
        <taxon>Ascomycota</taxon>
        <taxon>Pezizomycotina</taxon>
        <taxon>Sordariomycetes</taxon>
        <taxon>Hypocreomycetidae</taxon>
        <taxon>Glomerellales</taxon>
        <taxon>Glomerellaceae</taxon>
        <taxon>Colletotrichum</taxon>
        <taxon>Colletotrichum truncatum species complex</taxon>
    </lineage>
</organism>
<reference evidence="1 2" key="1">
    <citation type="journal article" date="2020" name="Phytopathology">
        <title>Genome Sequence Resources of Colletotrichum truncatum, C. plurivorum, C. musicola, and C. sojae: Four Species Pathogenic to Soybean (Glycine max).</title>
        <authorList>
            <person name="Rogerio F."/>
            <person name="Boufleur T.R."/>
            <person name="Ciampi-Guillardi M."/>
            <person name="Sukno S.A."/>
            <person name="Thon M.R."/>
            <person name="Massola Junior N.S."/>
            <person name="Baroncelli R."/>
        </authorList>
    </citation>
    <scope>NUCLEOTIDE SEQUENCE [LARGE SCALE GENOMIC DNA]</scope>
    <source>
        <strain evidence="1 2">CMES1059</strain>
    </source>
</reference>
<evidence type="ECO:0000313" key="2">
    <source>
        <dbReference type="Proteomes" id="UP000805649"/>
    </source>
</evidence>
<proteinExistence type="predicted"/>
<comment type="caution">
    <text evidence="1">The sequence shown here is derived from an EMBL/GenBank/DDBJ whole genome shotgun (WGS) entry which is preliminary data.</text>
</comment>
<name>A0ACC3ZGE8_COLTU</name>
<dbReference type="Proteomes" id="UP000805649">
    <property type="component" value="Unassembled WGS sequence"/>
</dbReference>
<protein>
    <submittedName>
        <fullName evidence="1">Uncharacterized protein</fullName>
    </submittedName>
</protein>
<evidence type="ECO:0000313" key="1">
    <source>
        <dbReference type="EMBL" id="KAL0943174.1"/>
    </source>
</evidence>